<dbReference type="GO" id="GO:0016020">
    <property type="term" value="C:membrane"/>
    <property type="evidence" value="ECO:0007669"/>
    <property type="project" value="UniProtKB-SubCell"/>
</dbReference>
<comment type="caution">
    <text evidence="8">The sequence shown here is derived from an EMBL/GenBank/DDBJ whole genome shotgun (WGS) entry which is preliminary data.</text>
</comment>
<feature type="transmembrane region" description="Helical" evidence="6">
    <location>
        <begin position="106"/>
        <end position="125"/>
    </location>
</feature>
<dbReference type="InterPro" id="IPR018908">
    <property type="entry name" value="TMEM234"/>
</dbReference>
<evidence type="ECO:0000313" key="8">
    <source>
        <dbReference type="EMBL" id="KAJ6647309.1"/>
    </source>
</evidence>
<dbReference type="EMBL" id="WJQU01000001">
    <property type="protein sequence ID" value="KAJ6647309.1"/>
    <property type="molecule type" value="Genomic_DNA"/>
</dbReference>
<evidence type="ECO:0000313" key="9">
    <source>
        <dbReference type="Proteomes" id="UP001151699"/>
    </source>
</evidence>
<evidence type="ECO:0000256" key="1">
    <source>
        <dbReference type="ARBA" id="ARBA00004141"/>
    </source>
</evidence>
<dbReference type="InterPro" id="IPR037185">
    <property type="entry name" value="EmrE-like"/>
</dbReference>
<comment type="similarity">
    <text evidence="2">Belongs to the TMEM234 family.</text>
</comment>
<dbReference type="SUPFAM" id="SSF103481">
    <property type="entry name" value="Multidrug resistance efflux transporter EmrE"/>
    <property type="match status" value="1"/>
</dbReference>
<evidence type="ECO:0000256" key="4">
    <source>
        <dbReference type="ARBA" id="ARBA00022989"/>
    </source>
</evidence>
<feature type="signal peptide" evidence="7">
    <location>
        <begin position="1"/>
        <end position="20"/>
    </location>
</feature>
<protein>
    <submittedName>
        <fullName evidence="8">Transmembrane protein 234 like</fullName>
    </submittedName>
</protein>
<keyword evidence="3 6" id="KW-0812">Transmembrane</keyword>
<feature type="transmembrane region" description="Helical" evidence="6">
    <location>
        <begin position="52"/>
        <end position="70"/>
    </location>
</feature>
<evidence type="ECO:0000256" key="2">
    <source>
        <dbReference type="ARBA" id="ARBA00005977"/>
    </source>
</evidence>
<dbReference type="PANTHER" id="PTHR28668:SF1">
    <property type="entry name" value="TRANSMEMBRANE PROTEIN 234"/>
    <property type="match status" value="1"/>
</dbReference>
<keyword evidence="7" id="KW-0732">Signal</keyword>
<feature type="chain" id="PRO_5040158934" evidence="7">
    <location>
        <begin position="21"/>
        <end position="135"/>
    </location>
</feature>
<dbReference type="OrthoDB" id="43458at2759"/>
<organism evidence="8 9">
    <name type="scientific">Pseudolycoriella hygida</name>
    <dbReference type="NCBI Taxonomy" id="35572"/>
    <lineage>
        <taxon>Eukaryota</taxon>
        <taxon>Metazoa</taxon>
        <taxon>Ecdysozoa</taxon>
        <taxon>Arthropoda</taxon>
        <taxon>Hexapoda</taxon>
        <taxon>Insecta</taxon>
        <taxon>Pterygota</taxon>
        <taxon>Neoptera</taxon>
        <taxon>Endopterygota</taxon>
        <taxon>Diptera</taxon>
        <taxon>Nematocera</taxon>
        <taxon>Sciaroidea</taxon>
        <taxon>Sciaridae</taxon>
        <taxon>Pseudolycoriella</taxon>
    </lineage>
</organism>
<keyword evidence="4 6" id="KW-1133">Transmembrane helix</keyword>
<reference evidence="8" key="1">
    <citation type="submission" date="2022-07" db="EMBL/GenBank/DDBJ databases">
        <authorList>
            <person name="Trinca V."/>
            <person name="Uliana J.V.C."/>
            <person name="Torres T.T."/>
            <person name="Ward R.J."/>
            <person name="Monesi N."/>
        </authorList>
    </citation>
    <scope>NUCLEOTIDE SEQUENCE</scope>
    <source>
        <strain evidence="8">HSMRA1968</strain>
        <tissue evidence="8">Whole embryos</tissue>
    </source>
</reference>
<keyword evidence="5 6" id="KW-0472">Membrane</keyword>
<evidence type="ECO:0000256" key="7">
    <source>
        <dbReference type="SAM" id="SignalP"/>
    </source>
</evidence>
<dbReference type="PANTHER" id="PTHR28668">
    <property type="entry name" value="TRANSMEMBRANE PROTEIN 234"/>
    <property type="match status" value="1"/>
</dbReference>
<keyword evidence="9" id="KW-1185">Reference proteome</keyword>
<dbReference type="Pfam" id="PF10639">
    <property type="entry name" value="TMEM234"/>
    <property type="match status" value="1"/>
</dbReference>
<comment type="subcellular location">
    <subcellularLocation>
        <location evidence="1">Membrane</location>
        <topology evidence="1">Multi-pass membrane protein</topology>
    </subcellularLocation>
</comment>
<evidence type="ECO:0000256" key="3">
    <source>
        <dbReference type="ARBA" id="ARBA00022692"/>
    </source>
</evidence>
<sequence length="135" mass="14750">MFTNYLLLVAVAFLWGATNPLIRRGSAGVENIKSGTAIKQFVAEIIFLITRWQYLVPFLLNQCGSVLYVLTLQDTELSVAVPIANSLSFVFTAISALLLGEQRASLKNYIGMGLVMLGTTICVIAKMENKTTQTS</sequence>
<feature type="transmembrane region" description="Helical" evidence="6">
    <location>
        <begin position="77"/>
        <end position="100"/>
    </location>
</feature>
<dbReference type="Proteomes" id="UP001151699">
    <property type="component" value="Chromosome A"/>
</dbReference>
<dbReference type="Gene3D" id="1.10.3730.20">
    <property type="match status" value="1"/>
</dbReference>
<accession>A0A9Q0NBQ3</accession>
<dbReference type="AlphaFoldDB" id="A0A9Q0NBQ3"/>
<evidence type="ECO:0000256" key="6">
    <source>
        <dbReference type="SAM" id="Phobius"/>
    </source>
</evidence>
<evidence type="ECO:0000256" key="5">
    <source>
        <dbReference type="ARBA" id="ARBA00023136"/>
    </source>
</evidence>
<proteinExistence type="inferred from homology"/>
<gene>
    <name evidence="8" type="ORF">Bhyg_02531</name>
</gene>
<name>A0A9Q0NBQ3_9DIPT</name>